<dbReference type="STRING" id="392421.SAMN04488694_101171"/>
<gene>
    <name evidence="1" type="ORF">SAMN04488694_101171</name>
</gene>
<sequence>MAIKRKLKSANWVPGSLTLREFDTQEGTPGEASVVAETKLGRPLQLRDDPDSELRLVLPAYEHFTTNGTADDQETFDLSHNAIDSPSTESFVLYEDGTVVEPDSVDYAAGSFDYTSTGTDTDLDVFYIARDPASVEIRKTAPGAGGKVNQTLKEAQTAILHTRDQAQQEVRFGFERTPLQPYLPRKFKLQVVVDAPYTVAFEAPERANGTPRARNALLSLPRYQTEARIEGLGAAVKQDMIGVRE</sequence>
<dbReference type="Proteomes" id="UP000199320">
    <property type="component" value="Unassembled WGS sequence"/>
</dbReference>
<name>A0A1H9YMP3_9EURY</name>
<accession>A0A1H9YMP3</accession>
<dbReference type="RefSeq" id="WP_092929117.1">
    <property type="nucleotide sequence ID" value="NZ_FOIC01000001.1"/>
</dbReference>
<keyword evidence="2" id="KW-1185">Reference proteome</keyword>
<protein>
    <submittedName>
        <fullName evidence="1">Uncharacterized protein</fullName>
    </submittedName>
</protein>
<organism evidence="1 2">
    <name type="scientific">Natrinema hispanicum</name>
    <dbReference type="NCBI Taxonomy" id="392421"/>
    <lineage>
        <taxon>Archaea</taxon>
        <taxon>Methanobacteriati</taxon>
        <taxon>Methanobacteriota</taxon>
        <taxon>Stenosarchaea group</taxon>
        <taxon>Halobacteria</taxon>
        <taxon>Halobacteriales</taxon>
        <taxon>Natrialbaceae</taxon>
        <taxon>Natrinema</taxon>
    </lineage>
</organism>
<evidence type="ECO:0000313" key="1">
    <source>
        <dbReference type="EMBL" id="SES70323.1"/>
    </source>
</evidence>
<dbReference type="AlphaFoldDB" id="A0A1H9YMP3"/>
<proteinExistence type="predicted"/>
<dbReference type="OrthoDB" id="346178at2157"/>
<dbReference type="EMBL" id="FOIC01000001">
    <property type="protein sequence ID" value="SES70323.1"/>
    <property type="molecule type" value="Genomic_DNA"/>
</dbReference>
<evidence type="ECO:0000313" key="2">
    <source>
        <dbReference type="Proteomes" id="UP000199320"/>
    </source>
</evidence>
<reference evidence="2" key="1">
    <citation type="submission" date="2016-10" db="EMBL/GenBank/DDBJ databases">
        <authorList>
            <person name="Varghese N."/>
            <person name="Submissions S."/>
        </authorList>
    </citation>
    <scope>NUCLEOTIDE SEQUENCE [LARGE SCALE GENOMIC DNA]</scope>
    <source>
        <strain evidence="2">CDM_6</strain>
    </source>
</reference>